<proteinExistence type="predicted"/>
<sequence>MFGKIFIDSSGCEYGVLRKTEATTPGELSDVCVIAEDECGNYFILNSQGVFFWDHETSGRTFLSASLQEFEESCFEPRCIELSEGQVVSSWIDPDFAKLYGVKTSSNR</sequence>
<accession>A0A066US09</accession>
<evidence type="ECO:0000313" key="1">
    <source>
        <dbReference type="EMBL" id="KDN26939.1"/>
    </source>
</evidence>
<dbReference type="AlphaFoldDB" id="A0A066US09"/>
<dbReference type="Proteomes" id="UP000027219">
    <property type="component" value="Unassembled WGS sequence"/>
</dbReference>
<protein>
    <recommendedName>
        <fullName evidence="3">SMI1/KNR4 family protein</fullName>
    </recommendedName>
</protein>
<evidence type="ECO:0008006" key="3">
    <source>
        <dbReference type="Google" id="ProtNLM"/>
    </source>
</evidence>
<gene>
    <name evidence="1" type="ORF">VFDL14_18550</name>
</gene>
<comment type="caution">
    <text evidence="1">The sequence shown here is derived from an EMBL/GenBank/DDBJ whole genome shotgun (WGS) entry which is preliminary data.</text>
</comment>
<evidence type="ECO:0000313" key="2">
    <source>
        <dbReference type="Proteomes" id="UP000027219"/>
    </source>
</evidence>
<organism evidence="1 2">
    <name type="scientific">Vibrio fortis</name>
    <dbReference type="NCBI Taxonomy" id="212667"/>
    <lineage>
        <taxon>Bacteria</taxon>
        <taxon>Pseudomonadati</taxon>
        <taxon>Pseudomonadota</taxon>
        <taxon>Gammaproteobacteria</taxon>
        <taxon>Vibrionales</taxon>
        <taxon>Vibrionaceae</taxon>
        <taxon>Vibrio</taxon>
    </lineage>
</organism>
<dbReference type="EMBL" id="JFFR01000027">
    <property type="protein sequence ID" value="KDN26939.1"/>
    <property type="molecule type" value="Genomic_DNA"/>
</dbReference>
<dbReference type="RefSeq" id="WP_032552282.1">
    <property type="nucleotide sequence ID" value="NZ_JFFR01000027.1"/>
</dbReference>
<keyword evidence="2" id="KW-1185">Reference proteome</keyword>
<dbReference type="OrthoDB" id="4103969at2"/>
<reference evidence="1 2" key="1">
    <citation type="submission" date="2014-02" db="EMBL/GenBank/DDBJ databases">
        <title>Vibrio fortis Dalian14 Genome Sequencing.</title>
        <authorList>
            <person name="Wang Y."/>
            <person name="Song L."/>
            <person name="Liu G."/>
            <person name="Ding J."/>
        </authorList>
    </citation>
    <scope>NUCLEOTIDE SEQUENCE [LARGE SCALE GENOMIC DNA]</scope>
    <source>
        <strain evidence="1 2">Dalian14</strain>
    </source>
</reference>
<name>A0A066US09_9VIBR</name>